<proteinExistence type="predicted"/>
<dbReference type="EMBL" id="SRMA01026690">
    <property type="protein sequence ID" value="TRY76145.1"/>
    <property type="molecule type" value="Genomic_DNA"/>
</dbReference>
<evidence type="ECO:0000256" key="1">
    <source>
        <dbReference type="SAM" id="MobiDB-lite"/>
    </source>
</evidence>
<accession>A0A553PEP1</accession>
<dbReference type="Pfam" id="PF15734">
    <property type="entry name" value="MIIP"/>
    <property type="match status" value="1"/>
</dbReference>
<protein>
    <submittedName>
        <fullName evidence="2">Uncharacterized protein</fullName>
    </submittedName>
</protein>
<dbReference type="GO" id="GO:0010972">
    <property type="term" value="P:negative regulation of G2/M transition of mitotic cell cycle"/>
    <property type="evidence" value="ECO:0007669"/>
    <property type="project" value="InterPro"/>
</dbReference>
<name>A0A553PEP1_9TELE</name>
<dbReference type="PANTHER" id="PTHR34831:SF1">
    <property type="entry name" value="MIGRATION AND INVASION-INHIBITORY PROTEIN"/>
    <property type="match status" value="1"/>
</dbReference>
<dbReference type="AlphaFoldDB" id="A0A553PEP1"/>
<reference evidence="2 3" key="1">
    <citation type="journal article" date="2019" name="Sci. Data">
        <title>Hybrid genome assembly and annotation of Danionella translucida.</title>
        <authorList>
            <person name="Kadobianskyi M."/>
            <person name="Schulze L."/>
            <person name="Schuelke M."/>
            <person name="Judkewitz B."/>
        </authorList>
    </citation>
    <scope>NUCLEOTIDE SEQUENCE [LARGE SCALE GENOMIC DNA]</scope>
    <source>
        <strain evidence="2 3">Bolton</strain>
    </source>
</reference>
<keyword evidence="3" id="KW-1185">Reference proteome</keyword>
<comment type="caution">
    <text evidence="2">The sequence shown here is derived from an EMBL/GenBank/DDBJ whole genome shotgun (WGS) entry which is preliminary data.</text>
</comment>
<dbReference type="Proteomes" id="UP000316079">
    <property type="component" value="Unassembled WGS sequence"/>
</dbReference>
<gene>
    <name evidence="2" type="ORF">DNTS_031478</name>
</gene>
<sequence length="419" mass="47462">MQELYRVLAFLKASLSSSFSISRTPDVEDTVEGASFRNHMPLHPASTSKLIEVLARVHMWVFFQIPSTNRQEEVTSNMFVKEFRRVASDDVMAALGHIEALRKKNRDLLNKLRKQTEKLQQITFVLPYHEDGSQKSELSEVFTVGSDEGRGSLTERSGQQLSNVNVKASTSHNSGDWFPRGFENPPMRHHKPKPSDCSDLSSYSSLLQDTANSRRRGQSRSVRMRLPTSAPLSVSQETRESDGTLNTGLDAASNRHIPPLLGYDWFAGTFCYRINSRLFAVPLDAPATCPVCRMLKSEHPHTESEPALIRVSIPHSALLPVYEYKAHRRSSFDPSDSLSLSSVSFWWDTTLFVRLVQRRAQHWLSDEKSGSEELLEKSTALNNTLVEQHFLLRIYITLYCPIDKTADFVLVTVPRNPLL</sequence>
<dbReference type="OrthoDB" id="10002384at2759"/>
<feature type="region of interest" description="Disordered" evidence="1">
    <location>
        <begin position="147"/>
        <end position="250"/>
    </location>
</feature>
<organism evidence="2 3">
    <name type="scientific">Danionella cerebrum</name>
    <dbReference type="NCBI Taxonomy" id="2873325"/>
    <lineage>
        <taxon>Eukaryota</taxon>
        <taxon>Metazoa</taxon>
        <taxon>Chordata</taxon>
        <taxon>Craniata</taxon>
        <taxon>Vertebrata</taxon>
        <taxon>Euteleostomi</taxon>
        <taxon>Actinopterygii</taxon>
        <taxon>Neopterygii</taxon>
        <taxon>Teleostei</taxon>
        <taxon>Ostariophysi</taxon>
        <taxon>Cypriniformes</taxon>
        <taxon>Danionidae</taxon>
        <taxon>Danioninae</taxon>
        <taxon>Danionella</taxon>
    </lineage>
</organism>
<dbReference type="PANTHER" id="PTHR34831">
    <property type="entry name" value="MIGRATION AND INVASION-INHIBITORY PROTEIN"/>
    <property type="match status" value="1"/>
</dbReference>
<dbReference type="GO" id="GO:0030336">
    <property type="term" value="P:negative regulation of cell migration"/>
    <property type="evidence" value="ECO:0007669"/>
    <property type="project" value="InterPro"/>
</dbReference>
<dbReference type="InterPro" id="IPR031466">
    <property type="entry name" value="MIIP"/>
</dbReference>
<evidence type="ECO:0000313" key="3">
    <source>
        <dbReference type="Proteomes" id="UP000316079"/>
    </source>
</evidence>
<feature type="compositionally biased region" description="Polar residues" evidence="1">
    <location>
        <begin position="154"/>
        <end position="174"/>
    </location>
</feature>
<feature type="compositionally biased region" description="Low complexity" evidence="1">
    <location>
        <begin position="195"/>
        <end position="209"/>
    </location>
</feature>
<evidence type="ECO:0000313" key="2">
    <source>
        <dbReference type="EMBL" id="TRY76145.1"/>
    </source>
</evidence>